<organism evidence="1 2">
    <name type="scientific">Lepraria neglecta</name>
    <dbReference type="NCBI Taxonomy" id="209136"/>
    <lineage>
        <taxon>Eukaryota</taxon>
        <taxon>Fungi</taxon>
        <taxon>Dikarya</taxon>
        <taxon>Ascomycota</taxon>
        <taxon>Pezizomycotina</taxon>
        <taxon>Lecanoromycetes</taxon>
        <taxon>OSLEUM clade</taxon>
        <taxon>Lecanoromycetidae</taxon>
        <taxon>Lecanorales</taxon>
        <taxon>Lecanorineae</taxon>
        <taxon>Stereocaulaceae</taxon>
        <taxon>Lepraria</taxon>
    </lineage>
</organism>
<proteinExistence type="predicted"/>
<name>A0AAE0DKR6_9LECA</name>
<reference evidence="1" key="1">
    <citation type="submission" date="2022-11" db="EMBL/GenBank/DDBJ databases">
        <title>Chromosomal genome sequence assembly and mating type (MAT) locus characterization of the leprose asexual lichenized fungus Lepraria neglecta (Nyl.) Erichsen.</title>
        <authorList>
            <person name="Allen J.L."/>
            <person name="Pfeffer B."/>
        </authorList>
    </citation>
    <scope>NUCLEOTIDE SEQUENCE</scope>
    <source>
        <strain evidence="1">Allen 5258</strain>
    </source>
</reference>
<keyword evidence="2" id="KW-1185">Reference proteome</keyword>
<accession>A0AAE0DKR6</accession>
<comment type="caution">
    <text evidence="1">The sequence shown here is derived from an EMBL/GenBank/DDBJ whole genome shotgun (WGS) entry which is preliminary data.</text>
</comment>
<gene>
    <name evidence="1" type="ORF">OEA41_006241</name>
</gene>
<evidence type="ECO:0000313" key="1">
    <source>
        <dbReference type="EMBL" id="KAK3172915.1"/>
    </source>
</evidence>
<sequence length="774" mass="86117">MALQVSTGYGSLLALGVGAGDIASIYSLGRRVGNWWTASSGDAEFLRLLDEDELNILTRRGVLDIARFNKVWNTSITLLANGKKITVKGAQAQTVLGSLTRFTACMVCIIATLDAFADFTIVRTIFNDLLLQLLKATDHGEDLLVSELQSRINAWRSAACVRSLHIRARDIRLSLIQEKNILDGLLPAKDAKEVVRFLYWLLAENTSQFPTSSSDLAGIATCLSETGFDLLSIHGFVSSSLETPCRLVYELSQDHSLFTHNLDRFYQKDWFSQESRGLCTAVSLIQPEESIGAFPIDKNVSHRCRYAWKRGSQASKAVELRLRRAGREGYGEIDDLIYSAVDLGEPYERIDPSVHMLASAQGFILNKELCNGLQQVLEIEPEGIADWLLELTAPNFDHDGSDNTHILSKECVNGSQEKINAFTVFQAFFMGYYYGVFLSLVDTRLLQLRMVDGAWGFRSVQVLAEIRACVAAAARHKEERHRDGIPRHKVFEILCSLFFSSHIHISNVGRGRSCIGVKGKRTLLVSSLVNECCTPDEIGQFVLLDIDVSGIPADVNGLIRPGVPQHPQICSFQRATMDSFRETGPAEDCTRHIEPDWDVNPETALLCIRLKGRRVATLNVVRADRAFAYGYVKPVHAPSENEKPPEMPISCTVSDLINQKLPGSDMSPVIVQAHGAPCLIYTFATIYAEAGWPVSIASNCISTAWHDIKKHKQPFRGMGYVDVDGRKKQARPIVIARAGLKRDIPYNLVEPEQLEEDKFKPYASLLNETLKQQI</sequence>
<evidence type="ECO:0000313" key="2">
    <source>
        <dbReference type="Proteomes" id="UP001276659"/>
    </source>
</evidence>
<dbReference type="Proteomes" id="UP001276659">
    <property type="component" value="Unassembled WGS sequence"/>
</dbReference>
<dbReference type="AlphaFoldDB" id="A0AAE0DKR6"/>
<dbReference type="EMBL" id="JASNWA010000007">
    <property type="protein sequence ID" value="KAK3172915.1"/>
    <property type="molecule type" value="Genomic_DNA"/>
</dbReference>
<protein>
    <submittedName>
        <fullName evidence="1">Uncharacterized protein</fullName>
    </submittedName>
</protein>